<evidence type="ECO:0000259" key="16">
    <source>
        <dbReference type="Pfam" id="PF00205"/>
    </source>
</evidence>
<dbReference type="FunFam" id="3.40.50.1220:FF:000006">
    <property type="entry name" value="2-hydroxyacyl-CoA lyase 1"/>
    <property type="match status" value="1"/>
</dbReference>
<comment type="catalytic activity">
    <reaction evidence="11">
        <text>an (R)-2-hydroxy-long-chain-fatty acyl-CoA = a long-chain fatty aldehyde + formyl-CoA</text>
        <dbReference type="Rhea" id="RHEA:67444"/>
        <dbReference type="ChEBI" id="CHEBI:17176"/>
        <dbReference type="ChEBI" id="CHEBI:57376"/>
        <dbReference type="ChEBI" id="CHEBI:170012"/>
        <dbReference type="EC" id="4.1.2.63"/>
    </reaction>
    <physiologicalReaction direction="left-to-right" evidence="11">
        <dbReference type="Rhea" id="RHEA:67445"/>
    </physiologicalReaction>
</comment>
<dbReference type="GO" id="GO:0001561">
    <property type="term" value="P:fatty acid alpha-oxidation"/>
    <property type="evidence" value="ECO:0007669"/>
    <property type="project" value="TreeGrafter"/>
</dbReference>
<dbReference type="SUPFAM" id="SSF52518">
    <property type="entry name" value="Thiamin diphosphate-binding fold (THDP-binding)"/>
    <property type="match status" value="2"/>
</dbReference>
<evidence type="ECO:0000256" key="2">
    <source>
        <dbReference type="ARBA" id="ARBA00001964"/>
    </source>
</evidence>
<evidence type="ECO:0000256" key="5">
    <source>
        <dbReference type="ARBA" id="ARBA00022723"/>
    </source>
</evidence>
<dbReference type="FunFam" id="3.40.50.970:FF:000054">
    <property type="entry name" value="Putative 2-hydroxyphytanoyl-CoA lyase"/>
    <property type="match status" value="1"/>
</dbReference>
<dbReference type="PANTHER" id="PTHR43710:SF2">
    <property type="entry name" value="2-HYDROXYACYL-COA LYASE 1"/>
    <property type="match status" value="1"/>
</dbReference>
<comment type="subcellular location">
    <subcellularLocation>
        <location evidence="3">Peroxisome matrix</location>
    </subcellularLocation>
</comment>
<accession>A0A3D8QPT5</accession>
<evidence type="ECO:0000256" key="7">
    <source>
        <dbReference type="ARBA" id="ARBA00023052"/>
    </source>
</evidence>
<evidence type="ECO:0000256" key="1">
    <source>
        <dbReference type="ARBA" id="ARBA00001946"/>
    </source>
</evidence>
<keyword evidence="20" id="KW-1185">Reference proteome</keyword>
<evidence type="ECO:0000256" key="3">
    <source>
        <dbReference type="ARBA" id="ARBA00004253"/>
    </source>
</evidence>
<dbReference type="GO" id="GO:0030976">
    <property type="term" value="F:thiamine pyrophosphate binding"/>
    <property type="evidence" value="ECO:0007669"/>
    <property type="project" value="InterPro"/>
</dbReference>
<dbReference type="InterPro" id="IPR011766">
    <property type="entry name" value="TPP_enzyme_TPP-bd"/>
</dbReference>
<feature type="domain" description="Thiamine pyrophosphate enzyme TPP-binding" evidence="17">
    <location>
        <begin position="393"/>
        <end position="559"/>
    </location>
</feature>
<evidence type="ECO:0000256" key="6">
    <source>
        <dbReference type="ARBA" id="ARBA00022842"/>
    </source>
</evidence>
<dbReference type="GO" id="GO:0005782">
    <property type="term" value="C:peroxisomal matrix"/>
    <property type="evidence" value="ECO:0007669"/>
    <property type="project" value="UniProtKB-SubCell"/>
</dbReference>
<dbReference type="STRING" id="1849047.A0A3D8QPT5"/>
<keyword evidence="9" id="KW-0456">Lyase</keyword>
<proteinExistence type="inferred from homology"/>
<evidence type="ECO:0000256" key="10">
    <source>
        <dbReference type="ARBA" id="ARBA00044451"/>
    </source>
</evidence>
<evidence type="ECO:0000313" key="20">
    <source>
        <dbReference type="Proteomes" id="UP000256645"/>
    </source>
</evidence>
<keyword evidence="8" id="KW-0576">Peroxisome</keyword>
<sequence>MSSVTGAAAIASALEQLGVEVIFGLVGIPVVQIAEEAIALGIKFIAFRNEQAASYAATAYGYLTGKPGVCLVVGGPGVLHAMAGVGNSSANAFPLLLLAGSCESNQVNKGAFQELDAVALLAPWCKSTVRVSVETLSADIASAFRVSWYGRPGPSYVDLPANIIQGHIEENEQSRIVAPPPRPGPDPARILNVADLLHNAKAPLLVIGKGAAFARAESIIGQLVDYTQIPFLPTPMGKGVLPDSHPLNVASARSAALKEADVVLILGARLNWILHYGEAPKWKSGAKLVQVDISAEEIGRNNGDASAGIVGDINIVVAELLTILKAQEWIYASSSPYHKIISVSKEKNEAKARVAAEVRTEPMGYTQVFNIVKKTLNRLSSPEAGNIVYISEGANTMDISRSIFNLDHPRLRLDAGTHATMGVGLGYAIAAHAVYNPPDSEASHKKIVCIEGDSAFGFSMAEVETMARYSMDCLIFVINNGGIYHGDSSDAESWLRLQQNTIKGGDGQGLRSTSLGWEVGYEKMAEICGGQGYIVHTQEELENATVEGFHSKVPVVINVIIEAGQTKKLAVNIEANDPAGICVAKIFKANKVVTEEPKGIVAK</sequence>
<dbReference type="GO" id="GO:0106359">
    <property type="term" value="F:2-hydroxyacyl-CoA lyase activity"/>
    <property type="evidence" value="ECO:0007669"/>
    <property type="project" value="UniProtKB-EC"/>
</dbReference>
<evidence type="ECO:0000256" key="14">
    <source>
        <dbReference type="ARBA" id="ARBA00070390"/>
    </source>
</evidence>
<comment type="cofactor">
    <cofactor evidence="1">
        <name>Mg(2+)</name>
        <dbReference type="ChEBI" id="CHEBI:18420"/>
    </cofactor>
</comment>
<dbReference type="EC" id="4.1.2.63" evidence="12"/>
<dbReference type="Gene3D" id="3.40.50.970">
    <property type="match status" value="2"/>
</dbReference>
<evidence type="ECO:0000256" key="12">
    <source>
        <dbReference type="ARBA" id="ARBA00044518"/>
    </source>
</evidence>
<comment type="caution">
    <text evidence="19">The sequence shown here is derived from an EMBL/GenBank/DDBJ whole genome shotgun (WGS) entry which is preliminary data.</text>
</comment>
<dbReference type="Gene3D" id="3.40.50.1220">
    <property type="entry name" value="TPP-binding domain"/>
    <property type="match status" value="1"/>
</dbReference>
<dbReference type="SUPFAM" id="SSF52467">
    <property type="entry name" value="DHS-like NAD/FAD-binding domain"/>
    <property type="match status" value="1"/>
</dbReference>
<dbReference type="FunFam" id="3.40.50.970:FF:000071">
    <property type="entry name" value="2-hydroxyphytanoyl-CoA lyase, putative"/>
    <property type="match status" value="1"/>
</dbReference>
<dbReference type="InterPro" id="IPR012000">
    <property type="entry name" value="Thiamin_PyroP_enz_cen_dom"/>
</dbReference>
<evidence type="ECO:0000256" key="8">
    <source>
        <dbReference type="ARBA" id="ARBA00023140"/>
    </source>
</evidence>
<feature type="domain" description="Thiamine pyrophosphate enzyme N-terminal TPP-binding" evidence="18">
    <location>
        <begin position="5"/>
        <end position="120"/>
    </location>
</feature>
<dbReference type="Pfam" id="PF02775">
    <property type="entry name" value="TPP_enzyme_C"/>
    <property type="match status" value="1"/>
</dbReference>
<keyword evidence="7 15" id="KW-0786">Thiamine pyrophosphate</keyword>
<dbReference type="InterPro" id="IPR029035">
    <property type="entry name" value="DHS-like_NAD/FAD-binding_dom"/>
</dbReference>
<dbReference type="InterPro" id="IPR029061">
    <property type="entry name" value="THDP-binding"/>
</dbReference>
<dbReference type="InterPro" id="IPR045025">
    <property type="entry name" value="HACL1-like"/>
</dbReference>
<keyword evidence="6" id="KW-0460">Magnesium</keyword>
<evidence type="ECO:0000256" key="13">
    <source>
        <dbReference type="ARBA" id="ARBA00059692"/>
    </source>
</evidence>
<evidence type="ECO:0000256" key="15">
    <source>
        <dbReference type="RuleBase" id="RU362132"/>
    </source>
</evidence>
<dbReference type="EMBL" id="PDLM01000013">
    <property type="protein sequence ID" value="RDW63802.1"/>
    <property type="molecule type" value="Genomic_DNA"/>
</dbReference>
<reference evidence="19 20" key="1">
    <citation type="journal article" date="2018" name="IMA Fungus">
        <title>IMA Genome-F 9: Draft genome sequence of Annulohypoxylon stygium, Aspergillus mulundensis, Berkeleyomyces basicola (syn. Thielaviopsis basicola), Ceratocystis smalleyi, two Cercospora beticola strains, Coleophoma cylindrospora, Fusarium fracticaudum, Phialophora cf. hyalina, and Morchella septimelata.</title>
        <authorList>
            <person name="Wingfield B.D."/>
            <person name="Bills G.F."/>
            <person name="Dong Y."/>
            <person name="Huang W."/>
            <person name="Nel W.J."/>
            <person name="Swalarsk-Parry B.S."/>
            <person name="Vaghefi N."/>
            <person name="Wilken P.M."/>
            <person name="An Z."/>
            <person name="de Beer Z.W."/>
            <person name="De Vos L."/>
            <person name="Chen L."/>
            <person name="Duong T.A."/>
            <person name="Gao Y."/>
            <person name="Hammerbacher A."/>
            <person name="Kikkert J.R."/>
            <person name="Li Y."/>
            <person name="Li H."/>
            <person name="Li K."/>
            <person name="Li Q."/>
            <person name="Liu X."/>
            <person name="Ma X."/>
            <person name="Naidoo K."/>
            <person name="Pethybridge S.J."/>
            <person name="Sun J."/>
            <person name="Steenkamp E.T."/>
            <person name="van der Nest M.A."/>
            <person name="van Wyk S."/>
            <person name="Wingfield M.J."/>
            <person name="Xiong C."/>
            <person name="Yue Q."/>
            <person name="Zhang X."/>
        </authorList>
    </citation>
    <scope>NUCLEOTIDE SEQUENCE [LARGE SCALE GENOMIC DNA]</scope>
    <source>
        <strain evidence="19 20">BP6252</strain>
    </source>
</reference>
<dbReference type="PANTHER" id="PTHR43710">
    <property type="entry name" value="2-HYDROXYACYL-COA LYASE"/>
    <property type="match status" value="1"/>
</dbReference>
<comment type="catalytic activity">
    <reaction evidence="10">
        <text>a 2-hydroxy-3-methyl fatty acyl-CoA = a 2-methyl-branched fatty aldehyde + formyl-CoA</text>
        <dbReference type="Rhea" id="RHEA:25375"/>
        <dbReference type="ChEBI" id="CHEBI:49188"/>
        <dbReference type="ChEBI" id="CHEBI:57376"/>
        <dbReference type="ChEBI" id="CHEBI:58783"/>
        <dbReference type="EC" id="4.1.2.63"/>
    </reaction>
    <physiologicalReaction direction="left-to-right" evidence="10">
        <dbReference type="Rhea" id="RHEA:25376"/>
    </physiologicalReaction>
</comment>
<name>A0A3D8QPT5_9HELO</name>
<comment type="similarity">
    <text evidence="4 15">Belongs to the TPP enzyme family.</text>
</comment>
<organism evidence="19 20">
    <name type="scientific">Coleophoma cylindrospora</name>
    <dbReference type="NCBI Taxonomy" id="1849047"/>
    <lineage>
        <taxon>Eukaryota</taxon>
        <taxon>Fungi</taxon>
        <taxon>Dikarya</taxon>
        <taxon>Ascomycota</taxon>
        <taxon>Pezizomycotina</taxon>
        <taxon>Leotiomycetes</taxon>
        <taxon>Helotiales</taxon>
        <taxon>Dermateaceae</taxon>
        <taxon>Coleophoma</taxon>
    </lineage>
</organism>
<evidence type="ECO:0000259" key="17">
    <source>
        <dbReference type="Pfam" id="PF02775"/>
    </source>
</evidence>
<comment type="cofactor">
    <cofactor evidence="2">
        <name>thiamine diphosphate</name>
        <dbReference type="ChEBI" id="CHEBI:58937"/>
    </cofactor>
</comment>
<comment type="function">
    <text evidence="13">Catalyzes a carbon-carbon cleavage reaction; cleaves a 2-hydroxy-3-methylacyl-CoA into formyl-CoA and a 2-methyl-branched fatty aldehyde.</text>
</comment>
<gene>
    <name evidence="19" type="ORF">BP6252_11347</name>
</gene>
<dbReference type="AlphaFoldDB" id="A0A3D8QPT5"/>
<dbReference type="Proteomes" id="UP000256645">
    <property type="component" value="Unassembled WGS sequence"/>
</dbReference>
<evidence type="ECO:0000256" key="4">
    <source>
        <dbReference type="ARBA" id="ARBA00007812"/>
    </source>
</evidence>
<dbReference type="GO" id="GO:0000287">
    <property type="term" value="F:magnesium ion binding"/>
    <property type="evidence" value="ECO:0007669"/>
    <property type="project" value="InterPro"/>
</dbReference>
<dbReference type="OrthoDB" id="10006023at2759"/>
<dbReference type="CDD" id="cd02004">
    <property type="entry name" value="TPP_BZL_OCoD_HPCL"/>
    <property type="match status" value="1"/>
</dbReference>
<evidence type="ECO:0000256" key="11">
    <source>
        <dbReference type="ARBA" id="ARBA00044454"/>
    </source>
</evidence>
<dbReference type="CDD" id="cd07035">
    <property type="entry name" value="TPP_PYR_POX_like"/>
    <property type="match status" value="1"/>
</dbReference>
<evidence type="ECO:0000313" key="19">
    <source>
        <dbReference type="EMBL" id="RDW63802.1"/>
    </source>
</evidence>
<dbReference type="Pfam" id="PF00205">
    <property type="entry name" value="TPP_enzyme_M"/>
    <property type="match status" value="1"/>
</dbReference>
<evidence type="ECO:0000259" key="18">
    <source>
        <dbReference type="Pfam" id="PF02776"/>
    </source>
</evidence>
<dbReference type="InterPro" id="IPR012001">
    <property type="entry name" value="Thiamin_PyroP_enz_TPP-bd_dom"/>
</dbReference>
<keyword evidence="5" id="KW-0479">Metal-binding</keyword>
<feature type="domain" description="Thiamine pyrophosphate enzyme central" evidence="16">
    <location>
        <begin position="192"/>
        <end position="320"/>
    </location>
</feature>
<dbReference type="Pfam" id="PF02776">
    <property type="entry name" value="TPP_enzyme_N"/>
    <property type="match status" value="1"/>
</dbReference>
<evidence type="ECO:0000256" key="9">
    <source>
        <dbReference type="ARBA" id="ARBA00023239"/>
    </source>
</evidence>
<protein>
    <recommendedName>
        <fullName evidence="14">2-hydroxyacyl-CoA lyase</fullName>
        <ecNumber evidence="12">4.1.2.63</ecNumber>
    </recommendedName>
</protein>